<evidence type="ECO:0000313" key="3">
    <source>
        <dbReference type="Proteomes" id="UP000073492"/>
    </source>
</evidence>
<sequence length="268" mass="30423">MEHYKGGAWFSGGSMDGKDETRPLRADTPQAPIDPEYSGPRQTTSTPQRNNGPPQPIRHQGIAIRTLELPHDICYGTKELLTFFPDCICVKEILIRWIRNGIGAEMVAKCLLSIRDDLTHKKFVWTRNLVQKRMIDAMKITHIPLMVPNVPEPDDRMTSNHWVDGRTYPASAERTKLELLGQNIPREDWPQGRDRGPLTMCLEKVRDTPFTGLDTSAIPELIHFFERKGEAIRPPIPEAGLNWDSEFFADFDCPDPIDPTNLQVGDDP</sequence>
<accession>A0A139IHU9</accession>
<dbReference type="EMBL" id="LFZO01000090">
    <property type="protein sequence ID" value="KXT14234.1"/>
    <property type="molecule type" value="Genomic_DNA"/>
</dbReference>
<evidence type="ECO:0000313" key="2">
    <source>
        <dbReference type="EMBL" id="KXT14234.1"/>
    </source>
</evidence>
<reference evidence="2 3" key="1">
    <citation type="submission" date="2015-07" db="EMBL/GenBank/DDBJ databases">
        <title>Comparative genomics of the Sigatoka disease complex on banana suggests a link between parallel evolutionary changes in Pseudocercospora fijiensis and Pseudocercospora eumusae and increased virulence on the banana host.</title>
        <authorList>
            <person name="Chang T.-C."/>
            <person name="Salvucci A."/>
            <person name="Crous P.W."/>
            <person name="Stergiopoulos I."/>
        </authorList>
    </citation>
    <scope>NUCLEOTIDE SEQUENCE [LARGE SCALE GENOMIC DNA]</scope>
    <source>
        <strain evidence="2 3">CBS 116634</strain>
    </source>
</reference>
<evidence type="ECO:0000256" key="1">
    <source>
        <dbReference type="SAM" id="MobiDB-lite"/>
    </source>
</evidence>
<feature type="compositionally biased region" description="Basic and acidic residues" evidence="1">
    <location>
        <begin position="16"/>
        <end position="25"/>
    </location>
</feature>
<feature type="region of interest" description="Disordered" evidence="1">
    <location>
        <begin position="1"/>
        <end position="58"/>
    </location>
</feature>
<gene>
    <name evidence="2" type="ORF">AC579_7547</name>
</gene>
<comment type="caution">
    <text evidence="2">The sequence shown here is derived from an EMBL/GenBank/DDBJ whole genome shotgun (WGS) entry which is preliminary data.</text>
</comment>
<protein>
    <submittedName>
        <fullName evidence="2">Uncharacterized protein</fullName>
    </submittedName>
</protein>
<dbReference type="AlphaFoldDB" id="A0A139IHU9"/>
<dbReference type="Proteomes" id="UP000073492">
    <property type="component" value="Unassembled WGS sequence"/>
</dbReference>
<organism evidence="2 3">
    <name type="scientific">Pseudocercospora musae</name>
    <dbReference type="NCBI Taxonomy" id="113226"/>
    <lineage>
        <taxon>Eukaryota</taxon>
        <taxon>Fungi</taxon>
        <taxon>Dikarya</taxon>
        <taxon>Ascomycota</taxon>
        <taxon>Pezizomycotina</taxon>
        <taxon>Dothideomycetes</taxon>
        <taxon>Dothideomycetidae</taxon>
        <taxon>Mycosphaerellales</taxon>
        <taxon>Mycosphaerellaceae</taxon>
        <taxon>Pseudocercospora</taxon>
    </lineage>
</organism>
<keyword evidence="3" id="KW-1185">Reference proteome</keyword>
<feature type="compositionally biased region" description="Polar residues" evidence="1">
    <location>
        <begin position="40"/>
        <end position="52"/>
    </location>
</feature>
<dbReference type="OrthoDB" id="3639409at2759"/>
<name>A0A139IHU9_9PEZI</name>
<proteinExistence type="predicted"/>